<dbReference type="InterPro" id="IPR014997">
    <property type="entry name" value="DUF1847"/>
</dbReference>
<sequence length="233" mass="26027">MTTEKKRIPSSCASCELEIFQRICFSDKGKGRKGCPTLTLKDVLKDANKEYEAQDVNEFAHNASLQEAECYANRDQQPYIMQPCKTRIVETCEFAIKMGYKRLGLAFCLGLSKEAKIVEEILTGYGFEVASVCCKAGNSSKDIIGISDDEKIFKGTDEAMCNPIFQAKALNHEQVDFNILLGLCVGHDTLFLKFTDIPTTVLAVKDRVTGHNPLAAIYNSESYYKKIRHPDIS</sequence>
<proteinExistence type="predicted"/>
<name>A0A1H2IFN5_9BACT</name>
<dbReference type="AlphaFoldDB" id="A0A1H2IFN5"/>
<evidence type="ECO:0000313" key="2">
    <source>
        <dbReference type="Proteomes" id="UP000199608"/>
    </source>
</evidence>
<protein>
    <submittedName>
        <fullName evidence="1">Uncharacterized metal-binding protein</fullName>
    </submittedName>
</protein>
<evidence type="ECO:0000313" key="1">
    <source>
        <dbReference type="EMBL" id="SDU42959.1"/>
    </source>
</evidence>
<dbReference type="EMBL" id="FNLL01000008">
    <property type="protein sequence ID" value="SDU42959.1"/>
    <property type="molecule type" value="Genomic_DNA"/>
</dbReference>
<dbReference type="Pfam" id="PF08901">
    <property type="entry name" value="DUF1847"/>
    <property type="match status" value="1"/>
</dbReference>
<gene>
    <name evidence="1" type="ORF">SAMN04487931_108155</name>
</gene>
<reference evidence="2" key="1">
    <citation type="submission" date="2016-10" db="EMBL/GenBank/DDBJ databases">
        <authorList>
            <person name="Varghese N."/>
            <person name="Submissions S."/>
        </authorList>
    </citation>
    <scope>NUCLEOTIDE SEQUENCE [LARGE SCALE GENOMIC DNA]</scope>
    <source>
        <strain evidence="2">DSM 3384</strain>
    </source>
</reference>
<keyword evidence="2" id="KW-1185">Reference proteome</keyword>
<dbReference type="Proteomes" id="UP000199608">
    <property type="component" value="Unassembled WGS sequence"/>
</dbReference>
<accession>A0A1H2IFN5</accession>
<dbReference type="RefSeq" id="WP_014959136.1">
    <property type="nucleotide sequence ID" value="NZ_FNLL01000008.1"/>
</dbReference>
<organism evidence="1 2">
    <name type="scientific">Desulfobacula phenolica</name>
    <dbReference type="NCBI Taxonomy" id="90732"/>
    <lineage>
        <taxon>Bacteria</taxon>
        <taxon>Pseudomonadati</taxon>
        <taxon>Thermodesulfobacteriota</taxon>
        <taxon>Desulfobacteria</taxon>
        <taxon>Desulfobacterales</taxon>
        <taxon>Desulfobacteraceae</taxon>
        <taxon>Desulfobacula</taxon>
    </lineage>
</organism>